<dbReference type="SUPFAM" id="SSF52540">
    <property type="entry name" value="P-loop containing nucleoside triphosphate hydrolases"/>
    <property type="match status" value="1"/>
</dbReference>
<evidence type="ECO:0000313" key="4">
    <source>
        <dbReference type="EMBL" id="CAH3178238.1"/>
    </source>
</evidence>
<evidence type="ECO:0000259" key="3">
    <source>
        <dbReference type="Pfam" id="PF00931"/>
    </source>
</evidence>
<evidence type="ECO:0000256" key="1">
    <source>
        <dbReference type="PROSITE-ProRule" id="PRU00339"/>
    </source>
</evidence>
<feature type="region of interest" description="Disordered" evidence="2">
    <location>
        <begin position="342"/>
        <end position="362"/>
    </location>
</feature>
<organism evidence="4 5">
    <name type="scientific">Porites lobata</name>
    <dbReference type="NCBI Taxonomy" id="104759"/>
    <lineage>
        <taxon>Eukaryota</taxon>
        <taxon>Metazoa</taxon>
        <taxon>Cnidaria</taxon>
        <taxon>Anthozoa</taxon>
        <taxon>Hexacorallia</taxon>
        <taxon>Scleractinia</taxon>
        <taxon>Fungiina</taxon>
        <taxon>Poritidae</taxon>
        <taxon>Porites</taxon>
    </lineage>
</organism>
<accession>A0ABN8RH44</accession>
<dbReference type="Gene3D" id="3.40.50.300">
    <property type="entry name" value="P-loop containing nucleotide triphosphate hydrolases"/>
    <property type="match status" value="1"/>
</dbReference>
<feature type="compositionally biased region" description="Basic and acidic residues" evidence="2">
    <location>
        <begin position="348"/>
        <end position="360"/>
    </location>
</feature>
<keyword evidence="5" id="KW-1185">Reference proteome</keyword>
<dbReference type="Gene3D" id="1.25.40.10">
    <property type="entry name" value="Tetratricopeptide repeat domain"/>
    <property type="match status" value="2"/>
</dbReference>
<proteinExistence type="predicted"/>
<feature type="repeat" description="TPR" evidence="1">
    <location>
        <begin position="653"/>
        <end position="686"/>
    </location>
</feature>
<dbReference type="InterPro" id="IPR002182">
    <property type="entry name" value="NB-ARC"/>
</dbReference>
<dbReference type="SMART" id="SM00028">
    <property type="entry name" value="TPR"/>
    <property type="match status" value="5"/>
</dbReference>
<dbReference type="Proteomes" id="UP001159405">
    <property type="component" value="Unassembled WGS sequence"/>
</dbReference>
<feature type="domain" description="NB-ARC" evidence="3">
    <location>
        <begin position="111"/>
        <end position="161"/>
    </location>
</feature>
<protein>
    <recommendedName>
        <fullName evidence="3">NB-ARC domain-containing protein</fullName>
    </recommendedName>
</protein>
<dbReference type="InterPro" id="IPR011990">
    <property type="entry name" value="TPR-like_helical_dom_sf"/>
</dbReference>
<dbReference type="InterPro" id="IPR027417">
    <property type="entry name" value="P-loop_NTPase"/>
</dbReference>
<gene>
    <name evidence="4" type="ORF">PLOB_00020264</name>
</gene>
<dbReference type="PROSITE" id="PS50005">
    <property type="entry name" value="TPR"/>
    <property type="match status" value="2"/>
</dbReference>
<reference evidence="4 5" key="1">
    <citation type="submission" date="2022-05" db="EMBL/GenBank/DDBJ databases">
        <authorList>
            <consortium name="Genoscope - CEA"/>
            <person name="William W."/>
        </authorList>
    </citation>
    <scope>NUCLEOTIDE SEQUENCE [LARGE SCALE GENOMIC DNA]</scope>
</reference>
<dbReference type="PROSITE" id="PS50293">
    <property type="entry name" value="TPR_REGION"/>
    <property type="match status" value="1"/>
</dbReference>
<dbReference type="Pfam" id="PF00931">
    <property type="entry name" value="NB-ARC"/>
    <property type="match status" value="1"/>
</dbReference>
<dbReference type="SUPFAM" id="SSF48452">
    <property type="entry name" value="TPR-like"/>
    <property type="match status" value="1"/>
</dbReference>
<evidence type="ECO:0000313" key="5">
    <source>
        <dbReference type="Proteomes" id="UP001159405"/>
    </source>
</evidence>
<dbReference type="EMBL" id="CALNXK010000237">
    <property type="protein sequence ID" value="CAH3178238.1"/>
    <property type="molecule type" value="Genomic_DNA"/>
</dbReference>
<feature type="repeat" description="TPR" evidence="1">
    <location>
        <begin position="696"/>
        <end position="729"/>
    </location>
</feature>
<dbReference type="PANTHER" id="PTHR47691">
    <property type="entry name" value="REGULATOR-RELATED"/>
    <property type="match status" value="1"/>
</dbReference>
<sequence length="1112" mass="128964">MASTATESSSELNQLFRDISLKLSPAESEDVVQSIKRIYGKEFKSLGNQDLFPCLDLLHKFSYVSSSNLRLMKFIADKSKRKQEIYETTEKCKEYLSSKVKSEKELQGRGDEIKKITERLTVRGKATVVNLYGSAGVGKTTLAKEICKRWEEEDGKYFVFDLRKATEMKAVYVNIMGTLKLKFPVGVSWKLDYVVKRIHQNIKKISAGQPVLFLLDNVEQFTEGKGKEGKNLRTQFILFLQELSQFEDEASTLNMLLTSRTQLKDSEKVIDHELQPLSDSFSEKILLPEENSDVEAQQKKMLLGVCKGVPLFLKGTAAILKQKRKSPSDLIKVIELSSQEETGIPMKSKSEEDSEEKPFDFQEDGIDEGQLSIMKEMFDTLPSDTLRVSAVSMSLFHGPFSAPTAAKILGVSTSEAVAQLEGLVTNAVTQHVVVEDTKDLMYDIHPLLRKYAESIKNDVKFLESYTKAERRFHEHFMSKMKRLAGFIESNYVRAFNEFARDRPNFEFAIEISLLPEYFSVPGGYHENAVIASLFNAMLSGKKQAELFHSWADVCKDDGNLGSLFRAQLRCWEARLVLETQGTHKAFEVLEKASMSLKQVQDQSTESFKLTKGLFQYIEGEVYYQNRDYKRAIESLQSSLGLMEEPLKLDTNVARCYNALGNCFYRINKLEKALEFFNKALTMREELSGSEDHYDMPVYKNQIGIVHEHKGEYDMAVECYEEALRLLEKLDLLGYEDEALFCRNLANVLMYQKKYLKAVEPAEKAYNIRQNRLETHRETVRSIFQLGVLQANLRAFKKALAFFLKAWEMEQKLGAGNQSEVWRLIIKGVFDMYDNLKTKDSEREKFRQDALAFCKRFWKGERDSEKFSFTKYNKEIIDTILDLLGNKTKDRALRDEYEKDAVWFYDGMQRATEADFFEEFDQETDNKVLNEMLRERTAFLERLIDLCGRRDEHEKLIKHKQGKMKLFKKVLVRFDFVGERKQEKSTLKEAVEKLYKDIGEKNSIKKFQDNLLATWQRQWEEGKSVEESKVNLVARERMIKAILQLCEELKRKDLRKRYKKEDLNFRERLWEIQYPEMGPSVMKKFLNEIKELASSIGETERVKIYLAALKVKF</sequence>
<evidence type="ECO:0000256" key="2">
    <source>
        <dbReference type="SAM" id="MobiDB-lite"/>
    </source>
</evidence>
<name>A0ABN8RH44_9CNID</name>
<dbReference type="Pfam" id="PF13181">
    <property type="entry name" value="TPR_8"/>
    <property type="match status" value="1"/>
</dbReference>
<dbReference type="Pfam" id="PF13424">
    <property type="entry name" value="TPR_12"/>
    <property type="match status" value="1"/>
</dbReference>
<dbReference type="InterPro" id="IPR019734">
    <property type="entry name" value="TPR_rpt"/>
</dbReference>
<comment type="caution">
    <text evidence="4">The sequence shown here is derived from an EMBL/GenBank/DDBJ whole genome shotgun (WGS) entry which is preliminary data.</text>
</comment>
<dbReference type="PRINTS" id="PR00364">
    <property type="entry name" value="DISEASERSIST"/>
</dbReference>
<dbReference type="PANTHER" id="PTHR47691:SF3">
    <property type="entry name" value="HTH-TYPE TRANSCRIPTIONAL REGULATOR RV0890C-RELATED"/>
    <property type="match status" value="1"/>
</dbReference>
<keyword evidence="1" id="KW-0802">TPR repeat</keyword>